<dbReference type="PANTHER" id="PTHR38248">
    <property type="entry name" value="FUNK1 6"/>
    <property type="match status" value="1"/>
</dbReference>
<organism evidence="2 3">
    <name type="scientific">Lyophyllum shimeji</name>
    <name type="common">Hon-shimeji</name>
    <name type="synonym">Tricholoma shimeji</name>
    <dbReference type="NCBI Taxonomy" id="47721"/>
    <lineage>
        <taxon>Eukaryota</taxon>
        <taxon>Fungi</taxon>
        <taxon>Dikarya</taxon>
        <taxon>Basidiomycota</taxon>
        <taxon>Agaricomycotina</taxon>
        <taxon>Agaricomycetes</taxon>
        <taxon>Agaricomycetidae</taxon>
        <taxon>Agaricales</taxon>
        <taxon>Tricholomatineae</taxon>
        <taxon>Lyophyllaceae</taxon>
        <taxon>Lyophyllum</taxon>
    </lineage>
</organism>
<dbReference type="AlphaFoldDB" id="A0A9P3UPX8"/>
<dbReference type="Gene3D" id="1.10.510.10">
    <property type="entry name" value="Transferase(Phosphotransferase) domain 1"/>
    <property type="match status" value="1"/>
</dbReference>
<sequence length="462" mass="52096">MSSSQTSYTSLFELDCSSMSIVSSTPSKRVTGLTNHVSKQVTPILQKDPMDKYSWDVSTVDFATHVWGIDSKVGRHILQQEWELSSEPLAAYLLASTEAKMYRPFAEIADSLVKAAGEVVRHFQTSDIQQAQPVAQTSNSFSHGSGTKVLKSPYALRKPNMLAINKDVFKLTPVWSLVRQIIELKNKSPEGPDPCTTASSDGSSFPLPVSAAAVSSARRASVRLLRVSSKARSTSRNRAMKLYSKLWEVGSVETFQQVFVDCVECHYHAYIEGRVLHRDLSENNLMFQQGEGDTVKGILNDWDMASYVENNNEIKLSTRTGTVPFMARDLLTDGDPPPHLYRHDLESFYYILVWAALHYDFERKERHGTIQEVKNWNAERYLTARAAKISFITHDDMRDTIFSCVRPDCQALLPWLNSVGDLFDDGYMAWKKERKSPGWDNDTLGGHITFENFMAALGRTPR</sequence>
<evidence type="ECO:0000259" key="1">
    <source>
        <dbReference type="Pfam" id="PF17667"/>
    </source>
</evidence>
<evidence type="ECO:0000313" key="2">
    <source>
        <dbReference type="EMBL" id="GLB43284.1"/>
    </source>
</evidence>
<dbReference type="InterPro" id="IPR040976">
    <property type="entry name" value="Pkinase_fungal"/>
</dbReference>
<feature type="domain" description="Fungal-type protein kinase" evidence="1">
    <location>
        <begin position="231"/>
        <end position="355"/>
    </location>
</feature>
<dbReference type="EMBL" id="BRPK01000013">
    <property type="protein sequence ID" value="GLB43284.1"/>
    <property type="molecule type" value="Genomic_DNA"/>
</dbReference>
<dbReference type="Pfam" id="PF17667">
    <property type="entry name" value="Pkinase_fungal"/>
    <property type="match status" value="1"/>
</dbReference>
<gene>
    <name evidence="2" type="ORF">LshimejAT787_1301850</name>
</gene>
<accession>A0A9P3UPX8</accession>
<comment type="caution">
    <text evidence="2">The sequence shown here is derived from an EMBL/GenBank/DDBJ whole genome shotgun (WGS) entry which is preliminary data.</text>
</comment>
<protein>
    <recommendedName>
        <fullName evidence="1">Fungal-type protein kinase domain-containing protein</fullName>
    </recommendedName>
</protein>
<dbReference type="SUPFAM" id="SSF56112">
    <property type="entry name" value="Protein kinase-like (PK-like)"/>
    <property type="match status" value="1"/>
</dbReference>
<name>A0A9P3UPX8_LYOSH</name>
<dbReference type="InterPro" id="IPR011009">
    <property type="entry name" value="Kinase-like_dom_sf"/>
</dbReference>
<proteinExistence type="predicted"/>
<dbReference type="Proteomes" id="UP001063166">
    <property type="component" value="Unassembled WGS sequence"/>
</dbReference>
<evidence type="ECO:0000313" key="3">
    <source>
        <dbReference type="Proteomes" id="UP001063166"/>
    </source>
</evidence>
<dbReference type="PANTHER" id="PTHR38248:SF2">
    <property type="entry name" value="FUNK1 11"/>
    <property type="match status" value="1"/>
</dbReference>
<dbReference type="OrthoDB" id="5569250at2759"/>
<reference evidence="2" key="1">
    <citation type="submission" date="2022-07" db="EMBL/GenBank/DDBJ databases">
        <title>The genome of Lyophyllum shimeji provides insight into the initial evolution of ectomycorrhizal fungal genome.</title>
        <authorList>
            <person name="Kobayashi Y."/>
            <person name="Shibata T."/>
            <person name="Hirakawa H."/>
            <person name="Shigenobu S."/>
            <person name="Nishiyama T."/>
            <person name="Yamada A."/>
            <person name="Hasebe M."/>
            <person name="Kawaguchi M."/>
        </authorList>
    </citation>
    <scope>NUCLEOTIDE SEQUENCE</scope>
    <source>
        <strain evidence="2">AT787</strain>
    </source>
</reference>
<keyword evidence="3" id="KW-1185">Reference proteome</keyword>